<dbReference type="RefSeq" id="WP_038560362.1">
    <property type="nucleotide sequence ID" value="NZ_CP007481.1"/>
</dbReference>
<dbReference type="InterPro" id="IPR051447">
    <property type="entry name" value="Lipoprotein-release_system"/>
</dbReference>
<reference evidence="11 12" key="1">
    <citation type="submission" date="2014-03" db="EMBL/GenBank/DDBJ databases">
        <title>Sequencing and Comparison of Genomes and Transcriptome Profiles of Human Ehrlichiosis Agents.</title>
        <authorList>
            <person name="Lin M."/>
            <person name="Daugherty S.C."/>
            <person name="Nagaraj S."/>
            <person name="Cheng Z."/>
            <person name="Xiong Q."/>
            <person name="Lin F.-Y."/>
            <person name="Sengamalay N."/>
            <person name="Ott S."/>
            <person name="Godinez A."/>
            <person name="Tallon L.J."/>
            <person name="Sadzewicz L."/>
            <person name="Fraser C.M."/>
            <person name="Dunning Hotopp J.C."/>
            <person name="Rikihisa Y."/>
        </authorList>
    </citation>
    <scope>NUCLEOTIDE SEQUENCE [LARGE SCALE GENOMIC DNA]</scope>
    <source>
        <strain evidence="11 12">Oregon</strain>
    </source>
</reference>
<dbReference type="KEGG" id="nhm:NHE_0127"/>
<evidence type="ECO:0000259" key="10">
    <source>
        <dbReference type="Pfam" id="PF12704"/>
    </source>
</evidence>
<proteinExistence type="inferred from homology"/>
<dbReference type="Proteomes" id="UP000023755">
    <property type="component" value="Chromosome"/>
</dbReference>
<protein>
    <submittedName>
        <fullName evidence="11">Liporeleasing system, transmembrane, LolC/E family protein</fullName>
    </submittedName>
</protein>
<feature type="transmembrane region" description="Helical" evidence="8">
    <location>
        <begin position="264"/>
        <end position="288"/>
    </location>
</feature>
<keyword evidence="3" id="KW-0813">Transport</keyword>
<dbReference type="OrthoDB" id="9808461at2"/>
<dbReference type="InterPro" id="IPR011925">
    <property type="entry name" value="LolCE_TM"/>
</dbReference>
<name>X5H3G7_9RICK</name>
<dbReference type="PANTHER" id="PTHR30489">
    <property type="entry name" value="LIPOPROTEIN-RELEASING SYSTEM TRANSMEMBRANE PROTEIN LOLE"/>
    <property type="match status" value="1"/>
</dbReference>
<keyword evidence="4" id="KW-1003">Cell membrane</keyword>
<feature type="domain" description="ABC3 transporter permease C-terminal" evidence="9">
    <location>
        <begin position="267"/>
        <end position="400"/>
    </location>
</feature>
<evidence type="ECO:0000259" key="9">
    <source>
        <dbReference type="Pfam" id="PF02687"/>
    </source>
</evidence>
<organism evidence="11 12">
    <name type="scientific">Neorickettsia helminthoeca str. Oregon</name>
    <dbReference type="NCBI Taxonomy" id="1286528"/>
    <lineage>
        <taxon>Bacteria</taxon>
        <taxon>Pseudomonadati</taxon>
        <taxon>Pseudomonadota</taxon>
        <taxon>Alphaproteobacteria</taxon>
        <taxon>Rickettsiales</taxon>
        <taxon>Anaplasmataceae</taxon>
        <taxon>Neorickettsia</taxon>
    </lineage>
</organism>
<evidence type="ECO:0000256" key="5">
    <source>
        <dbReference type="ARBA" id="ARBA00022692"/>
    </source>
</evidence>
<dbReference type="AlphaFoldDB" id="X5H3G7"/>
<accession>X5H3G7</accession>
<dbReference type="STRING" id="1286528.NHE_0127"/>
<evidence type="ECO:0000256" key="6">
    <source>
        <dbReference type="ARBA" id="ARBA00022989"/>
    </source>
</evidence>
<evidence type="ECO:0000256" key="2">
    <source>
        <dbReference type="ARBA" id="ARBA00005236"/>
    </source>
</evidence>
<sequence length="405" mass="44010">MFVPKLELEIAWSYLASKSFRGLVSILSLLGIAIGVASLIVVTSVMDGFRNELFSSLIGIGGHVNIRVRHYTYDDFATLNASLSEIEHISTVVPALEMQSIVSNGNEVTGVLVKAMSLQDFSDDHFVMDKIVAGEVSGFQDGVIIGKRIADSLGVGVGDEITFLSASYSNTILGPIPRMKRIKIAAIFSFGMVEYDSALIYMPFDIASIFFRSGLNNVSIYLDDPGIAHDVSKKIMSKLPEMDISSWQDEKNPYFRAIKIEKSIMSIILMMIVLVAAFNIISSLFMLVDEKKQSIAILRTMGMTKASIIRIFISCGSIIGVAGTALGAFLGVLLSLNINGVRSMIEKLTEEPLFDPSVYFVDKIPVSLSFTGVTVISLSAMLIAFLATIPPAYKASIQNPGSVLR</sequence>
<feature type="transmembrane region" description="Helical" evidence="8">
    <location>
        <begin position="366"/>
        <end position="389"/>
    </location>
</feature>
<dbReference type="InterPro" id="IPR003838">
    <property type="entry name" value="ABC3_permease_C"/>
</dbReference>
<feature type="transmembrane region" description="Helical" evidence="8">
    <location>
        <begin position="308"/>
        <end position="334"/>
    </location>
</feature>
<dbReference type="GO" id="GO:0098797">
    <property type="term" value="C:plasma membrane protein complex"/>
    <property type="evidence" value="ECO:0007669"/>
    <property type="project" value="TreeGrafter"/>
</dbReference>
<comment type="similarity">
    <text evidence="2">Belongs to the ABC-4 integral membrane protein family. LolC/E subfamily.</text>
</comment>
<dbReference type="HOGENOM" id="CLU_000604_8_1_5"/>
<dbReference type="EMBL" id="CP007481">
    <property type="protein sequence ID" value="AHX11096.1"/>
    <property type="molecule type" value="Genomic_DNA"/>
</dbReference>
<dbReference type="Pfam" id="PF02687">
    <property type="entry name" value="FtsX"/>
    <property type="match status" value="1"/>
</dbReference>
<feature type="domain" description="MacB-like periplasmic core" evidence="10">
    <location>
        <begin position="25"/>
        <end position="232"/>
    </location>
</feature>
<comment type="subcellular location">
    <subcellularLocation>
        <location evidence="1">Cell membrane</location>
        <topology evidence="1">Multi-pass membrane protein</topology>
    </subcellularLocation>
</comment>
<evidence type="ECO:0000256" key="4">
    <source>
        <dbReference type="ARBA" id="ARBA00022475"/>
    </source>
</evidence>
<keyword evidence="7 8" id="KW-0472">Membrane</keyword>
<feature type="transmembrane region" description="Helical" evidence="8">
    <location>
        <begin position="20"/>
        <end position="42"/>
    </location>
</feature>
<evidence type="ECO:0000256" key="8">
    <source>
        <dbReference type="SAM" id="Phobius"/>
    </source>
</evidence>
<dbReference type="PANTHER" id="PTHR30489:SF0">
    <property type="entry name" value="LIPOPROTEIN-RELEASING SYSTEM TRANSMEMBRANE PROTEIN LOLE"/>
    <property type="match status" value="1"/>
</dbReference>
<evidence type="ECO:0000256" key="1">
    <source>
        <dbReference type="ARBA" id="ARBA00004651"/>
    </source>
</evidence>
<dbReference type="NCBIfam" id="TIGR02212">
    <property type="entry name" value="lolCE"/>
    <property type="match status" value="1"/>
</dbReference>
<keyword evidence="12" id="KW-1185">Reference proteome</keyword>
<evidence type="ECO:0000313" key="11">
    <source>
        <dbReference type="EMBL" id="AHX11096.1"/>
    </source>
</evidence>
<dbReference type="GO" id="GO:0042953">
    <property type="term" value="P:lipoprotein transport"/>
    <property type="evidence" value="ECO:0007669"/>
    <property type="project" value="InterPro"/>
</dbReference>
<keyword evidence="6 8" id="KW-1133">Transmembrane helix</keyword>
<gene>
    <name evidence="11" type="ORF">NHE_0127</name>
</gene>
<keyword evidence="5 8" id="KW-0812">Transmembrane</keyword>
<feature type="transmembrane region" description="Helical" evidence="8">
    <location>
        <begin position="184"/>
        <end position="204"/>
    </location>
</feature>
<evidence type="ECO:0000256" key="3">
    <source>
        <dbReference type="ARBA" id="ARBA00022448"/>
    </source>
</evidence>
<dbReference type="Pfam" id="PF12704">
    <property type="entry name" value="MacB_PCD"/>
    <property type="match status" value="1"/>
</dbReference>
<evidence type="ECO:0000256" key="7">
    <source>
        <dbReference type="ARBA" id="ARBA00023136"/>
    </source>
</evidence>
<evidence type="ECO:0000313" key="12">
    <source>
        <dbReference type="Proteomes" id="UP000023755"/>
    </source>
</evidence>
<dbReference type="GO" id="GO:0044874">
    <property type="term" value="P:lipoprotein localization to outer membrane"/>
    <property type="evidence" value="ECO:0007669"/>
    <property type="project" value="TreeGrafter"/>
</dbReference>
<dbReference type="InterPro" id="IPR025857">
    <property type="entry name" value="MacB_PCD"/>
</dbReference>